<dbReference type="EMBL" id="CP011307">
    <property type="protein sequence ID" value="ALP95381.1"/>
    <property type="molecule type" value="Genomic_DNA"/>
</dbReference>
<name>A0A0S2W7Q2_9FIRM</name>
<evidence type="ECO:0000313" key="2">
    <source>
        <dbReference type="EMBL" id="ALP95381.1"/>
    </source>
</evidence>
<dbReference type="eggNOG" id="COG2327">
    <property type="taxonomic scope" value="Bacteria"/>
</dbReference>
<dbReference type="PANTHER" id="PTHR36836:SF1">
    <property type="entry name" value="COLANIC ACID BIOSYNTHESIS PROTEIN WCAK"/>
    <property type="match status" value="1"/>
</dbReference>
<evidence type="ECO:0000259" key="1">
    <source>
        <dbReference type="Pfam" id="PF04230"/>
    </source>
</evidence>
<dbReference type="PATRIC" id="fig|1297617.4.peg.3069"/>
<dbReference type="PANTHER" id="PTHR36836">
    <property type="entry name" value="COLANIC ACID BIOSYNTHESIS PROTEIN WCAK"/>
    <property type="match status" value="1"/>
</dbReference>
<organism evidence="2 3">
    <name type="scientific">Intestinimonas butyriciproducens</name>
    <dbReference type="NCBI Taxonomy" id="1297617"/>
    <lineage>
        <taxon>Bacteria</taxon>
        <taxon>Bacillati</taxon>
        <taxon>Bacillota</taxon>
        <taxon>Clostridia</taxon>
        <taxon>Eubacteriales</taxon>
        <taxon>Intestinimonas</taxon>
    </lineage>
</organism>
<dbReference type="RefSeq" id="WP_058118478.1">
    <property type="nucleotide sequence ID" value="NZ_CP011307.1"/>
</dbReference>
<accession>A0A0S2W7Q2</accession>
<dbReference type="Pfam" id="PF04230">
    <property type="entry name" value="PS_pyruv_trans"/>
    <property type="match status" value="1"/>
</dbReference>
<sequence length="386" mass="42625">MIYLWGHAGSGNHGCEAIVRTTVKMLESPAVLATAAPEEDRRYGLEEVVTLLPDTPRQLGAVERLRHAVHFKLRHDDAVYIRLAHQDFFQSVCPGDICLSIGGDNYCYGGTDILGIYRRELQRRGAKTVLWGCSVEPSLLQDPAIAEDMRGYDLITARESITYQGLLEAGIRENVVLCADPAFQLDRVDLPLPEGFAPGNTVGINVSPLAAGYGSGDLVVENYAALVALILNETGMQVALIPHVEKSGNEDRASLLTLYDRFRGTGRVLLVGDHNCMELKGFIGRCRFFVGARTHATIAAYSSCVPTLAAGYSVKARGIARDLFGTEEHYVVPVQGMERRDDLARAFRWMLEHEEAIRIRLQETMPEYRARSFSAVHALCRLADMS</sequence>
<feature type="domain" description="Polysaccharide pyruvyl transferase" evidence="1">
    <location>
        <begin position="77"/>
        <end position="313"/>
    </location>
</feature>
<protein>
    <recommendedName>
        <fullName evidence="1">Polysaccharide pyruvyl transferase domain-containing protein</fullName>
    </recommendedName>
</protein>
<reference evidence="2 3" key="1">
    <citation type="journal article" date="2015" name="Nat. Commun.">
        <title>Production of butyrate from lysine and the Amadori product fructoselysine by a human gut commensal.</title>
        <authorList>
            <person name="Bui T.P."/>
            <person name="Ritari J."/>
            <person name="Boeren S."/>
            <person name="de Waard P."/>
            <person name="Plugge C.M."/>
            <person name="de Vos W.M."/>
        </authorList>
    </citation>
    <scope>NUCLEOTIDE SEQUENCE [LARGE SCALE GENOMIC DNA]</scope>
    <source>
        <strain evidence="2 3">AF211</strain>
    </source>
</reference>
<dbReference type="AlphaFoldDB" id="A0A0S2W7Q2"/>
<dbReference type="InterPro" id="IPR007345">
    <property type="entry name" value="Polysacch_pyruvyl_Trfase"/>
</dbReference>
<dbReference type="Proteomes" id="UP000064844">
    <property type="component" value="Chromosome"/>
</dbReference>
<keyword evidence="3" id="KW-1185">Reference proteome</keyword>
<gene>
    <name evidence="2" type="ORF">IB211_02990c</name>
</gene>
<dbReference type="KEGG" id="ibu:IB211_02990c"/>
<evidence type="ECO:0000313" key="3">
    <source>
        <dbReference type="Proteomes" id="UP000064844"/>
    </source>
</evidence>
<dbReference type="STRING" id="1297617.IB211_02990c"/>
<reference evidence="3" key="2">
    <citation type="submission" date="2015-04" db="EMBL/GenBank/DDBJ databases">
        <title>A butyrogenic pathway from the amino acid lysine in a human gut commensal.</title>
        <authorList>
            <person name="de Vos W.M."/>
            <person name="Bui N.T.P."/>
            <person name="Plugge C.M."/>
            <person name="Ritari J."/>
        </authorList>
    </citation>
    <scope>NUCLEOTIDE SEQUENCE [LARGE SCALE GENOMIC DNA]</scope>
    <source>
        <strain evidence="3">AF211</strain>
    </source>
</reference>
<proteinExistence type="predicted"/>